<keyword evidence="1" id="KW-0812">Transmembrane</keyword>
<protein>
    <submittedName>
        <fullName evidence="3">Unannotated protein</fullName>
    </submittedName>
</protein>
<sequence>MTGPSTHNPFPRVLISHTLAWPSAVALAPLLFVQGKYVRRVIPRMPQAPEPWSGVAPGPEPIRVLGLGDSTIASVGVSDAMHGLTAQFSIALGAELSRGVSWRCVGESGATTKDILQRFLSPALAEPADVLLVSIGTNDAKNLKPLRATIARFERLINVLREGHPNAVMLFSSLPAFYLFPTLPEPLRGILYRHAQAIERSVRPLIEARSFAFMSPPPSGYNDTFFAEDGFHPSADGYRDWAHFALRDALERGALAQLTAR</sequence>
<feature type="domain" description="SGNH hydrolase-type esterase" evidence="2">
    <location>
        <begin position="67"/>
        <end position="239"/>
    </location>
</feature>
<gene>
    <name evidence="3" type="ORF">UFOPK1684_00892</name>
</gene>
<dbReference type="GO" id="GO:0004622">
    <property type="term" value="F:phosphatidylcholine lysophospholipase activity"/>
    <property type="evidence" value="ECO:0007669"/>
    <property type="project" value="TreeGrafter"/>
</dbReference>
<keyword evidence="1" id="KW-1133">Transmembrane helix</keyword>
<reference evidence="3" key="1">
    <citation type="submission" date="2020-05" db="EMBL/GenBank/DDBJ databases">
        <authorList>
            <person name="Chiriac C."/>
            <person name="Salcher M."/>
            <person name="Ghai R."/>
            <person name="Kavagutti S V."/>
        </authorList>
    </citation>
    <scope>NUCLEOTIDE SEQUENCE</scope>
</reference>
<evidence type="ECO:0000313" key="3">
    <source>
        <dbReference type="EMBL" id="CAB4573483.1"/>
    </source>
</evidence>
<evidence type="ECO:0000259" key="2">
    <source>
        <dbReference type="Pfam" id="PF13472"/>
    </source>
</evidence>
<dbReference type="PANTHER" id="PTHR30383:SF5">
    <property type="entry name" value="SGNH HYDROLASE-TYPE ESTERASE DOMAIN-CONTAINING PROTEIN"/>
    <property type="match status" value="1"/>
</dbReference>
<evidence type="ECO:0000256" key="1">
    <source>
        <dbReference type="SAM" id="Phobius"/>
    </source>
</evidence>
<proteinExistence type="predicted"/>
<dbReference type="InterPro" id="IPR051532">
    <property type="entry name" value="Ester_Hydrolysis_Enzymes"/>
</dbReference>
<name>A0A6J6EGP6_9ZZZZ</name>
<keyword evidence="1" id="KW-0472">Membrane</keyword>
<dbReference type="InterPro" id="IPR036514">
    <property type="entry name" value="SGNH_hydro_sf"/>
</dbReference>
<organism evidence="3">
    <name type="scientific">freshwater metagenome</name>
    <dbReference type="NCBI Taxonomy" id="449393"/>
    <lineage>
        <taxon>unclassified sequences</taxon>
        <taxon>metagenomes</taxon>
        <taxon>ecological metagenomes</taxon>
    </lineage>
</organism>
<dbReference type="Gene3D" id="3.40.50.1110">
    <property type="entry name" value="SGNH hydrolase"/>
    <property type="match status" value="1"/>
</dbReference>
<dbReference type="EMBL" id="CAEZTM010000037">
    <property type="protein sequence ID" value="CAB4573483.1"/>
    <property type="molecule type" value="Genomic_DNA"/>
</dbReference>
<dbReference type="SUPFAM" id="SSF52266">
    <property type="entry name" value="SGNH hydrolase"/>
    <property type="match status" value="1"/>
</dbReference>
<dbReference type="Pfam" id="PF13472">
    <property type="entry name" value="Lipase_GDSL_2"/>
    <property type="match status" value="1"/>
</dbReference>
<dbReference type="CDD" id="cd01836">
    <property type="entry name" value="FeeA_FeeB_like"/>
    <property type="match status" value="1"/>
</dbReference>
<feature type="transmembrane region" description="Helical" evidence="1">
    <location>
        <begin position="20"/>
        <end position="38"/>
    </location>
</feature>
<accession>A0A6J6EGP6</accession>
<dbReference type="PANTHER" id="PTHR30383">
    <property type="entry name" value="THIOESTERASE 1/PROTEASE 1/LYSOPHOSPHOLIPASE L1"/>
    <property type="match status" value="1"/>
</dbReference>
<dbReference type="InterPro" id="IPR013830">
    <property type="entry name" value="SGNH_hydro"/>
</dbReference>
<dbReference type="AlphaFoldDB" id="A0A6J6EGP6"/>